<organism evidence="1 2">
    <name type="scientific">Paramecium octaurelia</name>
    <dbReference type="NCBI Taxonomy" id="43137"/>
    <lineage>
        <taxon>Eukaryota</taxon>
        <taxon>Sar</taxon>
        <taxon>Alveolata</taxon>
        <taxon>Ciliophora</taxon>
        <taxon>Intramacronucleata</taxon>
        <taxon>Oligohymenophorea</taxon>
        <taxon>Peniculida</taxon>
        <taxon>Parameciidae</taxon>
        <taxon>Paramecium</taxon>
    </lineage>
</organism>
<evidence type="ECO:0000313" key="1">
    <source>
        <dbReference type="EMBL" id="CAD8138709.1"/>
    </source>
</evidence>
<dbReference type="AlphaFoldDB" id="A0A8S1SHI5"/>
<dbReference type="Proteomes" id="UP000683925">
    <property type="component" value="Unassembled WGS sequence"/>
</dbReference>
<protein>
    <submittedName>
        <fullName evidence="1">Uncharacterized protein</fullName>
    </submittedName>
</protein>
<sequence length="110" mass="13104">MIHHYVQCIYILCGLNKGNRNQLNIINIFSVCQFIIALIQIGQYEIDLQVSFYQDYLTVSLTEQLQQQGFYESRYYMKQKIVHLNPIQEWGKNTYLIVKRFGLSCKVMKE</sequence>
<gene>
    <name evidence="1" type="ORF">POCTA_138.1.T0100027</name>
</gene>
<proteinExistence type="predicted"/>
<dbReference type="EMBL" id="CAJJDP010000009">
    <property type="protein sequence ID" value="CAD8138709.1"/>
    <property type="molecule type" value="Genomic_DNA"/>
</dbReference>
<comment type="caution">
    <text evidence="1">The sequence shown here is derived from an EMBL/GenBank/DDBJ whole genome shotgun (WGS) entry which is preliminary data.</text>
</comment>
<keyword evidence="2" id="KW-1185">Reference proteome</keyword>
<reference evidence="1" key="1">
    <citation type="submission" date="2021-01" db="EMBL/GenBank/DDBJ databases">
        <authorList>
            <consortium name="Genoscope - CEA"/>
            <person name="William W."/>
        </authorList>
    </citation>
    <scope>NUCLEOTIDE SEQUENCE</scope>
</reference>
<accession>A0A8S1SHI5</accession>
<name>A0A8S1SHI5_PAROT</name>
<evidence type="ECO:0000313" key="2">
    <source>
        <dbReference type="Proteomes" id="UP000683925"/>
    </source>
</evidence>